<dbReference type="InterPro" id="IPR006029">
    <property type="entry name" value="Neurotrans-gated_channel_TM"/>
</dbReference>
<evidence type="ECO:0000256" key="13">
    <source>
        <dbReference type="ARBA" id="ARBA00034099"/>
    </source>
</evidence>
<evidence type="ECO:0000256" key="7">
    <source>
        <dbReference type="ARBA" id="ARBA00023136"/>
    </source>
</evidence>
<evidence type="ECO:0000259" key="15">
    <source>
        <dbReference type="Pfam" id="PF02931"/>
    </source>
</evidence>
<keyword evidence="9" id="KW-0675">Receptor</keyword>
<keyword evidence="2" id="KW-1003">Cell membrane</keyword>
<dbReference type="PANTHER" id="PTHR18945">
    <property type="entry name" value="NEUROTRANSMITTER GATED ION CHANNEL"/>
    <property type="match status" value="1"/>
</dbReference>
<gene>
    <name evidence="17" type="ORF">MBJ925_LOCUS10578</name>
</gene>
<evidence type="ECO:0000259" key="16">
    <source>
        <dbReference type="Pfam" id="PF02932"/>
    </source>
</evidence>
<keyword evidence="8" id="KW-1015">Disulfide bond</keyword>
<name>A0A816NJ50_9BILA</name>
<keyword evidence="12 14" id="KW-0407">Ion channel</keyword>
<dbReference type="InterPro" id="IPR038050">
    <property type="entry name" value="Neuro_actylchol_rec"/>
</dbReference>
<evidence type="ECO:0000256" key="2">
    <source>
        <dbReference type="ARBA" id="ARBA00022475"/>
    </source>
</evidence>
<keyword evidence="1 14" id="KW-0813">Transport</keyword>
<feature type="transmembrane region" description="Helical" evidence="14">
    <location>
        <begin position="438"/>
        <end position="456"/>
    </location>
</feature>
<accession>A0A816NJ50</accession>
<dbReference type="GO" id="GO:0004888">
    <property type="term" value="F:transmembrane signaling receptor activity"/>
    <property type="evidence" value="ECO:0007669"/>
    <property type="project" value="InterPro"/>
</dbReference>
<keyword evidence="3 14" id="KW-0812">Transmembrane</keyword>
<dbReference type="Gene3D" id="1.20.58.390">
    <property type="entry name" value="Neurotransmitter-gated ion-channel transmembrane domain"/>
    <property type="match status" value="2"/>
</dbReference>
<dbReference type="InterPro" id="IPR036719">
    <property type="entry name" value="Neuro-gated_channel_TM_sf"/>
</dbReference>
<evidence type="ECO:0000256" key="3">
    <source>
        <dbReference type="ARBA" id="ARBA00022692"/>
    </source>
</evidence>
<feature type="signal peptide" evidence="14">
    <location>
        <begin position="1"/>
        <end position="22"/>
    </location>
</feature>
<dbReference type="GO" id="GO:0045211">
    <property type="term" value="C:postsynaptic membrane"/>
    <property type="evidence" value="ECO:0007669"/>
    <property type="project" value="InterPro"/>
</dbReference>
<dbReference type="InterPro" id="IPR036734">
    <property type="entry name" value="Neur_chan_lig-bd_sf"/>
</dbReference>
<protein>
    <recommendedName>
        <fullName evidence="19">Acetylcholine receptor subunit alpha-type acr-16</fullName>
    </recommendedName>
</protein>
<dbReference type="InterPro" id="IPR006202">
    <property type="entry name" value="Neur_chan_lig-bd"/>
</dbReference>
<feature type="chain" id="PRO_5033094192" description="Acetylcholine receptor subunit alpha-type acr-16" evidence="14">
    <location>
        <begin position="23"/>
        <end position="485"/>
    </location>
</feature>
<dbReference type="Pfam" id="PF02931">
    <property type="entry name" value="Neur_chan_LBD"/>
    <property type="match status" value="1"/>
</dbReference>
<dbReference type="PRINTS" id="PR00252">
    <property type="entry name" value="NRIONCHANNEL"/>
</dbReference>
<dbReference type="InterPro" id="IPR002394">
    <property type="entry name" value="Nicotinic_acetylcholine_rcpt"/>
</dbReference>
<organism evidence="17 18">
    <name type="scientific">Rotaria magnacalcarata</name>
    <dbReference type="NCBI Taxonomy" id="392030"/>
    <lineage>
        <taxon>Eukaryota</taxon>
        <taxon>Metazoa</taxon>
        <taxon>Spiralia</taxon>
        <taxon>Gnathifera</taxon>
        <taxon>Rotifera</taxon>
        <taxon>Eurotatoria</taxon>
        <taxon>Bdelloidea</taxon>
        <taxon>Philodinida</taxon>
        <taxon>Philodinidae</taxon>
        <taxon>Rotaria</taxon>
    </lineage>
</organism>
<dbReference type="Proteomes" id="UP000663824">
    <property type="component" value="Unassembled WGS sequence"/>
</dbReference>
<keyword evidence="4 14" id="KW-1133">Transmembrane helix</keyword>
<keyword evidence="7 14" id="KW-0472">Membrane</keyword>
<dbReference type="EMBL" id="CAJNRE010004515">
    <property type="protein sequence ID" value="CAF2035210.1"/>
    <property type="molecule type" value="Genomic_DNA"/>
</dbReference>
<proteinExistence type="inferred from homology"/>
<keyword evidence="5" id="KW-0770">Synapse</keyword>
<evidence type="ECO:0000256" key="8">
    <source>
        <dbReference type="ARBA" id="ARBA00023157"/>
    </source>
</evidence>
<keyword evidence="10" id="KW-0325">Glycoprotein</keyword>
<dbReference type="FunFam" id="1.20.58.390:FF:000043">
    <property type="entry name" value="AcetylCholine Receptor"/>
    <property type="match status" value="1"/>
</dbReference>
<dbReference type="InterPro" id="IPR006201">
    <property type="entry name" value="Neur_channel"/>
</dbReference>
<dbReference type="GO" id="GO:0022848">
    <property type="term" value="F:acetylcholine-gated monoatomic cation-selective channel activity"/>
    <property type="evidence" value="ECO:0007669"/>
    <property type="project" value="InterPro"/>
</dbReference>
<evidence type="ECO:0000256" key="5">
    <source>
        <dbReference type="ARBA" id="ARBA00023018"/>
    </source>
</evidence>
<evidence type="ECO:0000256" key="10">
    <source>
        <dbReference type="ARBA" id="ARBA00023180"/>
    </source>
</evidence>
<evidence type="ECO:0000256" key="14">
    <source>
        <dbReference type="RuleBase" id="RU000687"/>
    </source>
</evidence>
<comment type="caution">
    <text evidence="17">The sequence shown here is derived from an EMBL/GenBank/DDBJ whole genome shotgun (WGS) entry which is preliminary data.</text>
</comment>
<dbReference type="NCBIfam" id="TIGR00860">
    <property type="entry name" value="LIC"/>
    <property type="match status" value="1"/>
</dbReference>
<evidence type="ECO:0000313" key="17">
    <source>
        <dbReference type="EMBL" id="CAF2035210.1"/>
    </source>
</evidence>
<keyword evidence="11" id="KW-1071">Ligand-gated ion channel</keyword>
<dbReference type="SUPFAM" id="SSF90112">
    <property type="entry name" value="Neurotransmitter-gated ion-channel transmembrane pore"/>
    <property type="match status" value="1"/>
</dbReference>
<evidence type="ECO:0000256" key="11">
    <source>
        <dbReference type="ARBA" id="ARBA00023286"/>
    </source>
</evidence>
<sequence length="485" mass="56622">MMNNYSIWLIMFILISNENIHGSDLAKKLYEDLMRNYDKRVRPVYKAMDVLNVAISLSVTQLIDVDEKSQIMTTNVWLKHEWFDYRLKWDPSIYENICIMYIASEELWLPDIALYNNADGDYQVKLTTKASVYPSGAIVWDPPMIFKSSCPINVQYFPFDEQICSLKFGSWTYDGNQLNLTHIAYDNIEMVDSLDNYRSQGIFFRNYYPNGEWEIIRAPARRNQKRYTCCLQPYYDVTYALVLKRKTLFYIVHLIIPCVGISLLTLIVFYLPSQSGEKIVLCISIELALTVFFPLLADLIPSTSIMVPLLGKYLLFIMILVALSIFNTTITLALYYREQNNKKSMPQWMKHLFVHVLSPLLFISSSKQYEIKETRQKKTKILMKIPRDNTFDSIFSIMLEKILHLGELELIFTKFNRTVTRNKNAHDWQHAALVFDRILLIIFTTVSLTGTIVILAQRTPNVISTIDLNNLNQGVFNECDYKHKH</sequence>
<dbReference type="Pfam" id="PF02932">
    <property type="entry name" value="Neur_chan_memb"/>
    <property type="match status" value="1"/>
</dbReference>
<feature type="transmembrane region" description="Helical" evidence="14">
    <location>
        <begin position="279"/>
        <end position="301"/>
    </location>
</feature>
<dbReference type="CDD" id="cd19064">
    <property type="entry name" value="LGIC_TM_nAChR"/>
    <property type="match status" value="1"/>
</dbReference>
<dbReference type="FunFam" id="2.70.170.10:FF:000013">
    <property type="entry name" value="Acetylcholine receptor subunit alpha"/>
    <property type="match status" value="1"/>
</dbReference>
<reference evidence="17" key="1">
    <citation type="submission" date="2021-02" db="EMBL/GenBank/DDBJ databases">
        <authorList>
            <person name="Nowell W R."/>
        </authorList>
    </citation>
    <scope>NUCLEOTIDE SEQUENCE</scope>
</reference>
<dbReference type="InterPro" id="IPR018000">
    <property type="entry name" value="Neurotransmitter_ion_chnl_CS"/>
</dbReference>
<keyword evidence="6 14" id="KW-0406">Ion transport</keyword>
<comment type="subcellular location">
    <subcellularLocation>
        <location evidence="13">Synaptic cell membrane</location>
        <topology evidence="13">Multi-pass membrane protein</topology>
    </subcellularLocation>
</comment>
<comment type="similarity">
    <text evidence="14">Belongs to the ligand-gated ion channel (TC 1.A.9) family.</text>
</comment>
<evidence type="ECO:0000313" key="18">
    <source>
        <dbReference type="Proteomes" id="UP000663824"/>
    </source>
</evidence>
<evidence type="ECO:0000256" key="12">
    <source>
        <dbReference type="ARBA" id="ARBA00023303"/>
    </source>
</evidence>
<evidence type="ECO:0000256" key="9">
    <source>
        <dbReference type="ARBA" id="ARBA00023170"/>
    </source>
</evidence>
<dbReference type="AlphaFoldDB" id="A0A816NJ50"/>
<evidence type="ECO:0000256" key="1">
    <source>
        <dbReference type="ARBA" id="ARBA00022448"/>
    </source>
</evidence>
<evidence type="ECO:0000256" key="6">
    <source>
        <dbReference type="ARBA" id="ARBA00023065"/>
    </source>
</evidence>
<feature type="transmembrane region" description="Helical" evidence="14">
    <location>
        <begin position="248"/>
        <end position="272"/>
    </location>
</feature>
<feature type="domain" description="Neurotransmitter-gated ion-channel transmembrane" evidence="16">
    <location>
        <begin position="254"/>
        <end position="377"/>
    </location>
</feature>
<evidence type="ECO:0008006" key="19">
    <source>
        <dbReference type="Google" id="ProtNLM"/>
    </source>
</evidence>
<keyword evidence="14" id="KW-0732">Signal</keyword>
<dbReference type="Gene3D" id="2.70.170.10">
    <property type="entry name" value="Neurotransmitter-gated ion-channel ligand-binding domain"/>
    <property type="match status" value="1"/>
</dbReference>
<feature type="domain" description="Neurotransmitter-gated ion-channel ligand-binding" evidence="15">
    <location>
        <begin position="27"/>
        <end position="247"/>
    </location>
</feature>
<evidence type="ECO:0000256" key="4">
    <source>
        <dbReference type="ARBA" id="ARBA00022989"/>
    </source>
</evidence>
<feature type="transmembrane region" description="Helical" evidence="14">
    <location>
        <begin position="313"/>
        <end position="336"/>
    </location>
</feature>
<dbReference type="PRINTS" id="PR00254">
    <property type="entry name" value="NICOTINICR"/>
</dbReference>
<dbReference type="PROSITE" id="PS00236">
    <property type="entry name" value="NEUROTR_ION_CHANNEL"/>
    <property type="match status" value="1"/>
</dbReference>
<dbReference type="SUPFAM" id="SSF63712">
    <property type="entry name" value="Nicotinic receptor ligand binding domain-like"/>
    <property type="match status" value="1"/>
</dbReference>